<proteinExistence type="predicted"/>
<protein>
    <submittedName>
        <fullName evidence="2">YtxH domain-containing protein</fullName>
    </submittedName>
</protein>
<organism evidence="2 3">
    <name type="scientific">Leucobacter muris</name>
    <dbReference type="NCBI Taxonomy" id="1935379"/>
    <lineage>
        <taxon>Bacteria</taxon>
        <taxon>Bacillati</taxon>
        <taxon>Actinomycetota</taxon>
        <taxon>Actinomycetes</taxon>
        <taxon>Micrococcales</taxon>
        <taxon>Microbacteriaceae</taxon>
        <taxon>Leucobacter</taxon>
    </lineage>
</organism>
<dbReference type="RefSeq" id="WP_128386026.1">
    <property type="nucleotide sequence ID" value="NZ_CP035037.1"/>
</dbReference>
<evidence type="ECO:0000256" key="1">
    <source>
        <dbReference type="SAM" id="MobiDB-lite"/>
    </source>
</evidence>
<feature type="region of interest" description="Disordered" evidence="1">
    <location>
        <begin position="75"/>
        <end position="155"/>
    </location>
</feature>
<feature type="compositionally biased region" description="Low complexity" evidence="1">
    <location>
        <begin position="86"/>
        <end position="155"/>
    </location>
</feature>
<accession>A0ABX5QCG8</accession>
<dbReference type="Proteomes" id="UP000285768">
    <property type="component" value="Chromosome"/>
</dbReference>
<evidence type="ECO:0000313" key="3">
    <source>
        <dbReference type="Proteomes" id="UP000285768"/>
    </source>
</evidence>
<keyword evidence="3" id="KW-1185">Reference proteome</keyword>
<dbReference type="EMBL" id="CP035037">
    <property type="protein sequence ID" value="QAB16665.1"/>
    <property type="molecule type" value="Genomic_DNA"/>
</dbReference>
<name>A0ABX5QCG8_9MICO</name>
<reference evidence="2 3" key="1">
    <citation type="submission" date="2019-01" db="EMBL/GenBank/DDBJ databases">
        <title>Leucobacter muris sp. nov. isolated from the nose of a laboratory mouse.</title>
        <authorList>
            <person name="Benga L."/>
            <person name="Sproeer C."/>
            <person name="Schumann P."/>
            <person name="Verbarg S."/>
            <person name="Bunk B."/>
            <person name="Engelhardt E."/>
            <person name="Benten P.M."/>
            <person name="Sager M."/>
        </authorList>
    </citation>
    <scope>NUCLEOTIDE SEQUENCE [LARGE SCALE GENOMIC DNA]</scope>
    <source>
        <strain evidence="2 3">DSM 101948</strain>
    </source>
</reference>
<evidence type="ECO:0000313" key="2">
    <source>
        <dbReference type="EMBL" id="QAB16665.1"/>
    </source>
</evidence>
<feature type="compositionally biased region" description="Basic and acidic residues" evidence="1">
    <location>
        <begin position="76"/>
        <end position="85"/>
    </location>
</feature>
<gene>
    <name evidence="2" type="ORF">Leucomu_00785</name>
</gene>
<sequence>MKGKIAFVLGAAVGYVLGTRAGRERYEQIKNGAQTLWHTAPVQRGVSFVRDVAQTRVDELKASATRAGKSAMAAFLRDDESDKRSTAGTTNASTASKAAVGSAASEKSDSNSSSKSDSGGSSKSASSNSSSSKSSGSAASKKRGSGASAKSGGDA</sequence>